<dbReference type="Proteomes" id="UP000614601">
    <property type="component" value="Unassembled WGS sequence"/>
</dbReference>
<evidence type="ECO:0000256" key="1">
    <source>
        <dbReference type="SAM" id="MobiDB-lite"/>
    </source>
</evidence>
<dbReference type="AlphaFoldDB" id="A0A811LPT4"/>
<protein>
    <submittedName>
        <fullName evidence="2">Uncharacterized protein</fullName>
    </submittedName>
</protein>
<proteinExistence type="predicted"/>
<accession>A0A811LPT4</accession>
<comment type="caution">
    <text evidence="2">The sequence shown here is derived from an EMBL/GenBank/DDBJ whole genome shotgun (WGS) entry which is preliminary data.</text>
</comment>
<evidence type="ECO:0000313" key="2">
    <source>
        <dbReference type="EMBL" id="CAD5230327.1"/>
    </source>
</evidence>
<keyword evidence="3" id="KW-1185">Reference proteome</keyword>
<feature type="compositionally biased region" description="Basic and acidic residues" evidence="1">
    <location>
        <begin position="30"/>
        <end position="39"/>
    </location>
</feature>
<dbReference type="EMBL" id="CAJFCW020000006">
    <property type="protein sequence ID" value="CAG9127699.1"/>
    <property type="molecule type" value="Genomic_DNA"/>
</dbReference>
<dbReference type="EMBL" id="CAJFDH010000006">
    <property type="protein sequence ID" value="CAD5230327.1"/>
    <property type="molecule type" value="Genomic_DNA"/>
</dbReference>
<sequence>MNFENDQLGIGTAANVDSTPVRSSSSETARTTEERFGVRKVETRFSGPSLCLPPKPHQTATPVQRVYQQPHQQQLYEPAFKPQYHPAIPAQQQFSQQLMAAQYNSAFPRSPFASYPIAPQCYPLPNYAFQHYPNPYARQRSQPMHNHVPYQ</sequence>
<reference evidence="2" key="1">
    <citation type="submission" date="2020-09" db="EMBL/GenBank/DDBJ databases">
        <authorList>
            <person name="Kikuchi T."/>
        </authorList>
    </citation>
    <scope>NUCLEOTIDE SEQUENCE</scope>
    <source>
        <strain evidence="2">SH1</strain>
    </source>
</reference>
<feature type="region of interest" description="Disordered" evidence="1">
    <location>
        <begin position="1"/>
        <end position="39"/>
    </location>
</feature>
<dbReference type="Proteomes" id="UP000783686">
    <property type="component" value="Unassembled WGS sequence"/>
</dbReference>
<evidence type="ECO:0000313" key="3">
    <source>
        <dbReference type="Proteomes" id="UP000614601"/>
    </source>
</evidence>
<gene>
    <name evidence="2" type="ORF">BOKJ2_LOCUS14080</name>
</gene>
<name>A0A811LPT4_9BILA</name>
<organism evidence="2 3">
    <name type="scientific">Bursaphelenchus okinawaensis</name>
    <dbReference type="NCBI Taxonomy" id="465554"/>
    <lineage>
        <taxon>Eukaryota</taxon>
        <taxon>Metazoa</taxon>
        <taxon>Ecdysozoa</taxon>
        <taxon>Nematoda</taxon>
        <taxon>Chromadorea</taxon>
        <taxon>Rhabditida</taxon>
        <taxon>Tylenchina</taxon>
        <taxon>Tylenchomorpha</taxon>
        <taxon>Aphelenchoidea</taxon>
        <taxon>Aphelenchoididae</taxon>
        <taxon>Bursaphelenchus</taxon>
    </lineage>
</organism>